<dbReference type="EMBL" id="MNAO01000032">
    <property type="protein sequence ID" value="OHV17561.1"/>
    <property type="molecule type" value="Genomic_DNA"/>
</dbReference>
<organism evidence="1 2">
    <name type="scientific">Methylorubrum extorquens</name>
    <name type="common">Methylobacterium dichloromethanicum</name>
    <name type="synonym">Methylobacterium extorquens</name>
    <dbReference type="NCBI Taxonomy" id="408"/>
    <lineage>
        <taxon>Bacteria</taxon>
        <taxon>Pseudomonadati</taxon>
        <taxon>Pseudomonadota</taxon>
        <taxon>Alphaproteobacteria</taxon>
        <taxon>Hyphomicrobiales</taxon>
        <taxon>Methylobacteriaceae</taxon>
        <taxon>Methylorubrum</taxon>
    </lineage>
</organism>
<name>A0A1S1P8D1_METEX</name>
<accession>A0A1S1P8D1</accession>
<proteinExistence type="predicted"/>
<comment type="caution">
    <text evidence="1">The sequence shown here is derived from an EMBL/GenBank/DDBJ whole genome shotgun (WGS) entry which is preliminary data.</text>
</comment>
<reference evidence="1 2" key="1">
    <citation type="submission" date="2016-10" db="EMBL/GenBank/DDBJ databases">
        <title>Draft genome sequence of Methylobacterium extorquens CP3, a seed endophyte of Crotalaria pumila with plant growth-promoting and metal tolerance properties.</title>
        <authorList>
            <person name="Sanchez-Lopez A.S."/>
            <person name="Van Hamme J.D."/>
            <person name="Thijs S."/>
            <person name="Mcammond B.M."/>
            <person name="Stevens V."/>
            <person name="Gonzalez-Chavez M.D.C."/>
            <person name="Vangronsveld J."/>
        </authorList>
    </citation>
    <scope>NUCLEOTIDE SEQUENCE [LARGE SCALE GENOMIC DNA]</scope>
    <source>
        <strain evidence="1 2">CP3</strain>
    </source>
</reference>
<dbReference type="AlphaFoldDB" id="A0A1S1P8D1"/>
<protein>
    <submittedName>
        <fullName evidence="1">Uncharacterized protein</fullName>
    </submittedName>
</protein>
<evidence type="ECO:0000313" key="1">
    <source>
        <dbReference type="EMBL" id="OHV17561.1"/>
    </source>
</evidence>
<sequence length="82" mass="8728">MYNPFAVAMLAFEAQRVVELRLVKLSWGGAAAQAEASQMVSEKISASIEATGSLMLGGSLDAVVARYREHVAENTKRLTSAA</sequence>
<dbReference type="Proteomes" id="UP000180215">
    <property type="component" value="Unassembled WGS sequence"/>
</dbReference>
<gene>
    <name evidence="1" type="ORF">BK022_04785</name>
</gene>
<evidence type="ECO:0000313" key="2">
    <source>
        <dbReference type="Proteomes" id="UP000180215"/>
    </source>
</evidence>